<organism evidence="3 4">
    <name type="scientific">Moschus moschiferus</name>
    <name type="common">Siberian musk deer</name>
    <name type="synonym">Moschus sibiricus</name>
    <dbReference type="NCBI Taxonomy" id="68415"/>
    <lineage>
        <taxon>Eukaryota</taxon>
        <taxon>Metazoa</taxon>
        <taxon>Chordata</taxon>
        <taxon>Craniata</taxon>
        <taxon>Vertebrata</taxon>
        <taxon>Euteleostomi</taxon>
        <taxon>Mammalia</taxon>
        <taxon>Eutheria</taxon>
        <taxon>Laurasiatheria</taxon>
        <taxon>Artiodactyla</taxon>
        <taxon>Ruminantia</taxon>
        <taxon>Pecora</taxon>
        <taxon>Moschidae</taxon>
        <taxon>Moschus</taxon>
    </lineage>
</organism>
<evidence type="ECO:0000313" key="4">
    <source>
        <dbReference type="Proteomes" id="UP000694544"/>
    </source>
</evidence>
<name>A0A8C6ED38_MOSMO</name>
<evidence type="ECO:0000256" key="1">
    <source>
        <dbReference type="ARBA" id="ARBA00012493"/>
    </source>
</evidence>
<dbReference type="InterPro" id="IPR043502">
    <property type="entry name" value="DNA/RNA_pol_sf"/>
</dbReference>
<accession>A0A8C6ED38</accession>
<dbReference type="AlphaFoldDB" id="A0A8C6ED38"/>
<evidence type="ECO:0000313" key="3">
    <source>
        <dbReference type="Ensembl" id="ENSMMSP00000024944.1"/>
    </source>
</evidence>
<dbReference type="InterPro" id="IPR000477">
    <property type="entry name" value="RT_dom"/>
</dbReference>
<dbReference type="GO" id="GO:0003964">
    <property type="term" value="F:RNA-directed DNA polymerase activity"/>
    <property type="evidence" value="ECO:0007669"/>
    <property type="project" value="UniProtKB-EC"/>
</dbReference>
<feature type="domain" description="Reverse transcriptase" evidence="2">
    <location>
        <begin position="1"/>
        <end position="182"/>
    </location>
</feature>
<evidence type="ECO:0000259" key="2">
    <source>
        <dbReference type="PROSITE" id="PS50878"/>
    </source>
</evidence>
<dbReference type="PANTHER" id="PTHR19446">
    <property type="entry name" value="REVERSE TRANSCRIPTASES"/>
    <property type="match status" value="1"/>
</dbReference>
<dbReference type="GeneTree" id="ENSGT00940000153064"/>
<dbReference type="PROSITE" id="PS50878">
    <property type="entry name" value="RT_POL"/>
    <property type="match status" value="1"/>
</dbReference>
<reference evidence="3" key="1">
    <citation type="submission" date="2025-08" db="UniProtKB">
        <authorList>
            <consortium name="Ensembl"/>
        </authorList>
    </citation>
    <scope>IDENTIFICATION</scope>
</reference>
<reference evidence="3" key="2">
    <citation type="submission" date="2025-09" db="UniProtKB">
        <authorList>
            <consortium name="Ensembl"/>
        </authorList>
    </citation>
    <scope>IDENTIFICATION</scope>
</reference>
<dbReference type="Proteomes" id="UP000694544">
    <property type="component" value="Unplaced"/>
</dbReference>
<sequence length="182" mass="20708">MQGFFNIRKSINVIHHINKQKNKNHMIISIDAEKAFDKIQQPFMIKTLQKVGIEGTYLNIIKAIYEKPTANIILNGEKLKAFPLKSGTRLGCPLSPLLFNIVLEVLATAIRAEKDIKGIQIGKEAKLSLFADDMILYTENPKDSTRKLLELINEYSKVAGYKINTQKSLAFLYTNNEKIERN</sequence>
<dbReference type="Ensembl" id="ENSMMST00000027553.1">
    <property type="protein sequence ID" value="ENSMMSP00000024944.1"/>
    <property type="gene ID" value="ENSMMSG00000018784.1"/>
</dbReference>
<keyword evidence="4" id="KW-1185">Reference proteome</keyword>
<dbReference type="EC" id="2.7.7.49" evidence="1"/>
<proteinExistence type="predicted"/>
<dbReference type="Pfam" id="PF00078">
    <property type="entry name" value="RVT_1"/>
    <property type="match status" value="1"/>
</dbReference>
<protein>
    <recommendedName>
        <fullName evidence="1">RNA-directed DNA polymerase</fullName>
        <ecNumber evidence="1">2.7.7.49</ecNumber>
    </recommendedName>
</protein>
<dbReference type="SUPFAM" id="SSF56672">
    <property type="entry name" value="DNA/RNA polymerases"/>
    <property type="match status" value="1"/>
</dbReference>